<evidence type="ECO:0008006" key="4">
    <source>
        <dbReference type="Google" id="ProtNLM"/>
    </source>
</evidence>
<proteinExistence type="predicted"/>
<feature type="region of interest" description="Disordered" evidence="1">
    <location>
        <begin position="292"/>
        <end position="318"/>
    </location>
</feature>
<gene>
    <name evidence="2" type="ORF">FOMPIDRAFT_151623</name>
</gene>
<evidence type="ECO:0000256" key="1">
    <source>
        <dbReference type="SAM" id="MobiDB-lite"/>
    </source>
</evidence>
<dbReference type="AlphaFoldDB" id="S8DT08"/>
<dbReference type="Proteomes" id="UP000015241">
    <property type="component" value="Unassembled WGS sequence"/>
</dbReference>
<dbReference type="InParanoid" id="S8DT08"/>
<keyword evidence="3" id="KW-1185">Reference proteome</keyword>
<name>S8DT08_FOMSC</name>
<dbReference type="EMBL" id="KE504202">
    <property type="protein sequence ID" value="EPS95692.1"/>
    <property type="molecule type" value="Genomic_DNA"/>
</dbReference>
<evidence type="ECO:0000313" key="3">
    <source>
        <dbReference type="Proteomes" id="UP000015241"/>
    </source>
</evidence>
<feature type="compositionally biased region" description="Acidic residues" evidence="1">
    <location>
        <begin position="306"/>
        <end position="318"/>
    </location>
</feature>
<accession>S8DT08</accession>
<dbReference type="HOGENOM" id="CLU_044126_2_1_1"/>
<dbReference type="OrthoDB" id="2588098at2759"/>
<organism evidence="2 3">
    <name type="scientific">Fomitopsis schrenkii</name>
    <name type="common">Brown rot fungus</name>
    <dbReference type="NCBI Taxonomy" id="2126942"/>
    <lineage>
        <taxon>Eukaryota</taxon>
        <taxon>Fungi</taxon>
        <taxon>Dikarya</taxon>
        <taxon>Basidiomycota</taxon>
        <taxon>Agaricomycotina</taxon>
        <taxon>Agaricomycetes</taxon>
        <taxon>Polyporales</taxon>
        <taxon>Fomitopsis</taxon>
    </lineage>
</organism>
<evidence type="ECO:0000313" key="2">
    <source>
        <dbReference type="EMBL" id="EPS95692.1"/>
    </source>
</evidence>
<sequence>MPRKPPPYDRSIEEGHSTDMRDLGALNIPTDILERVFGEIGPEDIRAIVSLSLTNTLLREIGQKRLGDLMSRFVGHWWLERLICVGDYVDGDDLPANIFRGEEEEKTLKGNHDDGSGRARIYDAFRRYYFDDGRAKGAWSRRCSYVETGDLSRRERRMAKEMVTPDYSWDGRPETEWILCNWTMAEYVRASAVAELTGTRCNGPWTHNFLSLGHVLMTQICWSADPSAAMCYSGPITRGPWAGHCFGITTVDNLSQNIECINKQPWRDVTEKIVKEVLEIWRCDAPERLANHIRQADDKHDKTSDESDDESDRTDDEQ</sequence>
<feature type="compositionally biased region" description="Basic and acidic residues" evidence="1">
    <location>
        <begin position="292"/>
        <end position="305"/>
    </location>
</feature>
<protein>
    <recommendedName>
        <fullName evidence="4">F-box domain-containing protein</fullName>
    </recommendedName>
</protein>
<reference evidence="2 3" key="1">
    <citation type="journal article" date="2012" name="Science">
        <title>The Paleozoic origin of enzymatic lignin decomposition reconstructed from 31 fungal genomes.</title>
        <authorList>
            <person name="Floudas D."/>
            <person name="Binder M."/>
            <person name="Riley R."/>
            <person name="Barry K."/>
            <person name="Blanchette R.A."/>
            <person name="Henrissat B."/>
            <person name="Martinez A.T."/>
            <person name="Otillar R."/>
            <person name="Spatafora J.W."/>
            <person name="Yadav J.S."/>
            <person name="Aerts A."/>
            <person name="Benoit I."/>
            <person name="Boyd A."/>
            <person name="Carlson A."/>
            <person name="Copeland A."/>
            <person name="Coutinho P.M."/>
            <person name="de Vries R.P."/>
            <person name="Ferreira P."/>
            <person name="Findley K."/>
            <person name="Foster B."/>
            <person name="Gaskell J."/>
            <person name="Glotzer D."/>
            <person name="Gorecki P."/>
            <person name="Heitman J."/>
            <person name="Hesse C."/>
            <person name="Hori C."/>
            <person name="Igarashi K."/>
            <person name="Jurgens J.A."/>
            <person name="Kallen N."/>
            <person name="Kersten P."/>
            <person name="Kohler A."/>
            <person name="Kuees U."/>
            <person name="Kumar T.K.A."/>
            <person name="Kuo A."/>
            <person name="LaButti K."/>
            <person name="Larrondo L.F."/>
            <person name="Lindquist E."/>
            <person name="Ling A."/>
            <person name="Lombard V."/>
            <person name="Lucas S."/>
            <person name="Lundell T."/>
            <person name="Martin R."/>
            <person name="McLaughlin D.J."/>
            <person name="Morgenstern I."/>
            <person name="Morin E."/>
            <person name="Murat C."/>
            <person name="Nagy L.G."/>
            <person name="Nolan M."/>
            <person name="Ohm R.A."/>
            <person name="Patyshakuliyeva A."/>
            <person name="Rokas A."/>
            <person name="Ruiz-Duenas F.J."/>
            <person name="Sabat G."/>
            <person name="Salamov A."/>
            <person name="Samejima M."/>
            <person name="Schmutz J."/>
            <person name="Slot J.C."/>
            <person name="St John F."/>
            <person name="Stenlid J."/>
            <person name="Sun H."/>
            <person name="Sun S."/>
            <person name="Syed K."/>
            <person name="Tsang A."/>
            <person name="Wiebenga A."/>
            <person name="Young D."/>
            <person name="Pisabarro A."/>
            <person name="Eastwood D.C."/>
            <person name="Martin F."/>
            <person name="Cullen D."/>
            <person name="Grigoriev I.V."/>
            <person name="Hibbett D.S."/>
        </authorList>
    </citation>
    <scope>NUCLEOTIDE SEQUENCE</scope>
    <source>
        <strain evidence="3">FP-58527</strain>
    </source>
</reference>
<dbReference type="eggNOG" id="ENOG502S952">
    <property type="taxonomic scope" value="Eukaryota"/>
</dbReference>